<keyword evidence="5 8" id="KW-0812">Transmembrane</keyword>
<keyword evidence="4" id="KW-1003">Cell membrane</keyword>
<organism evidence="10 11">
    <name type="scientific">Oleiagrimonas citrea</name>
    <dbReference type="NCBI Taxonomy" id="1665687"/>
    <lineage>
        <taxon>Bacteria</taxon>
        <taxon>Pseudomonadati</taxon>
        <taxon>Pseudomonadota</taxon>
        <taxon>Gammaproteobacteria</taxon>
        <taxon>Lysobacterales</taxon>
        <taxon>Rhodanobacteraceae</taxon>
        <taxon>Oleiagrimonas</taxon>
    </lineage>
</organism>
<keyword evidence="6 8" id="KW-1133">Transmembrane helix</keyword>
<dbReference type="InterPro" id="IPR050469">
    <property type="entry name" value="Diguanylate_Cyclase"/>
</dbReference>
<dbReference type="FunFam" id="3.30.70.270:FF:000001">
    <property type="entry name" value="Diguanylate cyclase domain protein"/>
    <property type="match status" value="1"/>
</dbReference>
<dbReference type="InterPro" id="IPR000160">
    <property type="entry name" value="GGDEF_dom"/>
</dbReference>
<dbReference type="SMART" id="SM00267">
    <property type="entry name" value="GGDEF"/>
    <property type="match status" value="1"/>
</dbReference>
<evidence type="ECO:0000313" key="10">
    <source>
        <dbReference type="EMBL" id="NKZ39311.1"/>
    </source>
</evidence>
<dbReference type="RefSeq" id="WP_168609369.1">
    <property type="nucleotide sequence ID" value="NZ_JAAZQD010000004.1"/>
</dbReference>
<dbReference type="PANTHER" id="PTHR45138:SF24">
    <property type="entry name" value="DIGUANYLATE CYCLASE DGCC-RELATED"/>
    <property type="match status" value="1"/>
</dbReference>
<evidence type="ECO:0000256" key="8">
    <source>
        <dbReference type="SAM" id="Phobius"/>
    </source>
</evidence>
<dbReference type="Proteomes" id="UP000541636">
    <property type="component" value="Unassembled WGS sequence"/>
</dbReference>
<gene>
    <name evidence="10" type="ORF">HF690_10165</name>
</gene>
<dbReference type="PANTHER" id="PTHR45138">
    <property type="entry name" value="REGULATORY COMPONENTS OF SENSORY TRANSDUCTION SYSTEM"/>
    <property type="match status" value="1"/>
</dbReference>
<feature type="transmembrane region" description="Helical" evidence="8">
    <location>
        <begin position="228"/>
        <end position="248"/>
    </location>
</feature>
<dbReference type="InterPro" id="IPR007895">
    <property type="entry name" value="MASE1"/>
</dbReference>
<evidence type="ECO:0000256" key="4">
    <source>
        <dbReference type="ARBA" id="ARBA00022475"/>
    </source>
</evidence>
<evidence type="ECO:0000256" key="5">
    <source>
        <dbReference type="ARBA" id="ARBA00022692"/>
    </source>
</evidence>
<feature type="transmembrane region" description="Helical" evidence="8">
    <location>
        <begin position="304"/>
        <end position="326"/>
    </location>
</feature>
<feature type="transmembrane region" description="Helical" evidence="8">
    <location>
        <begin position="139"/>
        <end position="161"/>
    </location>
</feature>
<evidence type="ECO:0000256" key="1">
    <source>
        <dbReference type="ARBA" id="ARBA00001946"/>
    </source>
</evidence>
<dbReference type="GO" id="GO:0052621">
    <property type="term" value="F:diguanylate cyclase activity"/>
    <property type="evidence" value="ECO:0007669"/>
    <property type="project" value="UniProtKB-EC"/>
</dbReference>
<evidence type="ECO:0000259" key="9">
    <source>
        <dbReference type="PROSITE" id="PS50887"/>
    </source>
</evidence>
<protein>
    <recommendedName>
        <fullName evidence="3">diguanylate cyclase</fullName>
        <ecNumber evidence="3">2.7.7.65</ecNumber>
    </recommendedName>
</protein>
<dbReference type="AlphaFoldDB" id="A0A846ZPD6"/>
<feature type="transmembrane region" description="Helical" evidence="8">
    <location>
        <begin position="181"/>
        <end position="207"/>
    </location>
</feature>
<dbReference type="InterPro" id="IPR029787">
    <property type="entry name" value="Nucleotide_cyclase"/>
</dbReference>
<evidence type="ECO:0000256" key="6">
    <source>
        <dbReference type="ARBA" id="ARBA00022989"/>
    </source>
</evidence>
<evidence type="ECO:0000256" key="3">
    <source>
        <dbReference type="ARBA" id="ARBA00012528"/>
    </source>
</evidence>
<name>A0A846ZPD6_9GAMM</name>
<keyword evidence="11" id="KW-1185">Reference proteome</keyword>
<dbReference type="Gene3D" id="3.30.70.270">
    <property type="match status" value="1"/>
</dbReference>
<feature type="domain" description="GGDEF" evidence="9">
    <location>
        <begin position="365"/>
        <end position="495"/>
    </location>
</feature>
<dbReference type="Pfam" id="PF00990">
    <property type="entry name" value="GGDEF"/>
    <property type="match status" value="1"/>
</dbReference>
<sequence length="499" mass="54995">MISRQDPHAPRPAQRGAFLRAAGFLKTHPILLHLGLILAWLLLWRLSALMQYAPHASLWFPPAGLSFAALLLIGWRAVPALMLCGVGATFWIDRIYQSHTPWRELLLTGVIFGVAHCASYGIGAGLLRRIIRRSTLHSLPGIIIAFLVLGCLAALSAAWSGVESLRVAGLLAASANHGLWLPWWVGDMAGVLVLTPLFLALISQLFPQIESWFGGLQFQVQPQHRWPYAGKLLVSVVLLSALMLTAAHFRQPEIAFGTFFLILPQMWVVYTETPFRSALSIAIFSTALALWVEILGLIDQALVYQFAICVIAANTYFGLAVPVLLARNRKLSEMAFQDALTGACSKSHFFEDGERALIEARKYRLPATLIVLDIDRFKRINDEYDHAVGDQALIRVAETVRAHLRAADVFGRFGGDEFMLLLPGIGLQQALAAADRLRLHLQRTEAPGTSQTLSASFGVVELARGESTMQAFKRADRLLLQAKRDGRNRIGSAVPETTE</sequence>
<feature type="transmembrane region" description="Helical" evidence="8">
    <location>
        <begin position="278"/>
        <end position="298"/>
    </location>
</feature>
<keyword evidence="7 8" id="KW-0472">Membrane</keyword>
<evidence type="ECO:0000256" key="2">
    <source>
        <dbReference type="ARBA" id="ARBA00004651"/>
    </source>
</evidence>
<comment type="cofactor">
    <cofactor evidence="1">
        <name>Mg(2+)</name>
        <dbReference type="ChEBI" id="CHEBI:18420"/>
    </cofactor>
</comment>
<comment type="caution">
    <text evidence="10">The sequence shown here is derived from an EMBL/GenBank/DDBJ whole genome shotgun (WGS) entry which is preliminary data.</text>
</comment>
<dbReference type="EC" id="2.7.7.65" evidence="3"/>
<feature type="transmembrane region" description="Helical" evidence="8">
    <location>
        <begin position="30"/>
        <end position="53"/>
    </location>
</feature>
<dbReference type="CDD" id="cd01949">
    <property type="entry name" value="GGDEF"/>
    <property type="match status" value="1"/>
</dbReference>
<dbReference type="EMBL" id="JAAZQD010000004">
    <property type="protein sequence ID" value="NKZ39311.1"/>
    <property type="molecule type" value="Genomic_DNA"/>
</dbReference>
<comment type="subcellular location">
    <subcellularLocation>
        <location evidence="2">Cell membrane</location>
        <topology evidence="2">Multi-pass membrane protein</topology>
    </subcellularLocation>
</comment>
<dbReference type="InterPro" id="IPR043128">
    <property type="entry name" value="Rev_trsase/Diguanyl_cyclase"/>
</dbReference>
<dbReference type="Pfam" id="PF05231">
    <property type="entry name" value="MASE1"/>
    <property type="match status" value="1"/>
</dbReference>
<evidence type="ECO:0000256" key="7">
    <source>
        <dbReference type="ARBA" id="ARBA00023136"/>
    </source>
</evidence>
<dbReference type="GO" id="GO:1902201">
    <property type="term" value="P:negative regulation of bacterial-type flagellum-dependent cell motility"/>
    <property type="evidence" value="ECO:0007669"/>
    <property type="project" value="TreeGrafter"/>
</dbReference>
<dbReference type="NCBIfam" id="TIGR00254">
    <property type="entry name" value="GGDEF"/>
    <property type="match status" value="1"/>
</dbReference>
<reference evidence="10 11" key="1">
    <citation type="journal article" date="2017" name="Int. J. Syst. Evol. Microbiol.">
        <title>Oleiagrimonas citrea sp. nov., a marine bacterium isolated from tidal flat sediment and emended description of the genus Oleiagrimonas Fang et al. 2015 and Oleiagrimonas soli.</title>
        <authorList>
            <person name="Yang S.H."/>
            <person name="Seo H.S."/>
            <person name="Seong C.N."/>
            <person name="Kwon K.K."/>
        </authorList>
    </citation>
    <scope>NUCLEOTIDE SEQUENCE [LARGE SCALE GENOMIC DNA]</scope>
    <source>
        <strain evidence="10 11">MEBiC09124</strain>
    </source>
</reference>
<dbReference type="GO" id="GO:0005886">
    <property type="term" value="C:plasma membrane"/>
    <property type="evidence" value="ECO:0007669"/>
    <property type="project" value="UniProtKB-SubCell"/>
</dbReference>
<dbReference type="SUPFAM" id="SSF55073">
    <property type="entry name" value="Nucleotide cyclase"/>
    <property type="match status" value="1"/>
</dbReference>
<dbReference type="GO" id="GO:0043709">
    <property type="term" value="P:cell adhesion involved in single-species biofilm formation"/>
    <property type="evidence" value="ECO:0007669"/>
    <property type="project" value="TreeGrafter"/>
</dbReference>
<evidence type="ECO:0000313" key="11">
    <source>
        <dbReference type="Proteomes" id="UP000541636"/>
    </source>
</evidence>
<dbReference type="PROSITE" id="PS50887">
    <property type="entry name" value="GGDEF"/>
    <property type="match status" value="1"/>
</dbReference>
<feature type="transmembrane region" description="Helical" evidence="8">
    <location>
        <begin position="254"/>
        <end position="271"/>
    </location>
</feature>
<proteinExistence type="predicted"/>
<accession>A0A846ZPD6</accession>
<feature type="transmembrane region" description="Helical" evidence="8">
    <location>
        <begin position="65"/>
        <end position="92"/>
    </location>
</feature>
<feature type="transmembrane region" description="Helical" evidence="8">
    <location>
        <begin position="104"/>
        <end position="127"/>
    </location>
</feature>